<sequence length="182" mass="20408">MALDEALLENAATLGQPVLRFYDWTEPCATFGYSQKIAQIEAATKLRPLIRRCTGGGLVPHNGDWTYSLIFPPNHEWAVLAATESYLRTHKLLQAAFKEIGVETELADSCRRPKPGECFEGHELHDLLWNGKKIAGAAQRRNRHGLLIQGSVQPTGDWAQTIWQDFLSQDSPQLENMPDVRA</sequence>
<dbReference type="PANTHER" id="PTHR43679:SF2">
    <property type="entry name" value="OCTANOYL-[GCVH]:PROTEIN N-OCTANOYLTRANSFERASE"/>
    <property type="match status" value="1"/>
</dbReference>
<organism evidence="2">
    <name type="scientific">marine metagenome</name>
    <dbReference type="NCBI Taxonomy" id="408172"/>
    <lineage>
        <taxon>unclassified sequences</taxon>
        <taxon>metagenomes</taxon>
        <taxon>ecological metagenomes</taxon>
    </lineage>
</organism>
<proteinExistence type="predicted"/>
<reference evidence="2" key="1">
    <citation type="submission" date="2018-05" db="EMBL/GenBank/DDBJ databases">
        <authorList>
            <person name="Lanie J.A."/>
            <person name="Ng W.-L."/>
            <person name="Kazmierczak K.M."/>
            <person name="Andrzejewski T.M."/>
            <person name="Davidsen T.M."/>
            <person name="Wayne K.J."/>
            <person name="Tettelin H."/>
            <person name="Glass J.I."/>
            <person name="Rusch D."/>
            <person name="Podicherti R."/>
            <person name="Tsui H.-C.T."/>
            <person name="Winkler M.E."/>
        </authorList>
    </citation>
    <scope>NUCLEOTIDE SEQUENCE</scope>
</reference>
<dbReference type="InterPro" id="IPR004143">
    <property type="entry name" value="BPL_LPL_catalytic"/>
</dbReference>
<dbReference type="SUPFAM" id="SSF55681">
    <property type="entry name" value="Class II aaRS and biotin synthetases"/>
    <property type="match status" value="1"/>
</dbReference>
<evidence type="ECO:0000259" key="1">
    <source>
        <dbReference type="PROSITE" id="PS51733"/>
    </source>
</evidence>
<gene>
    <name evidence="2" type="ORF">METZ01_LOCUS412889</name>
</gene>
<dbReference type="PROSITE" id="PS51733">
    <property type="entry name" value="BPL_LPL_CATALYTIC"/>
    <property type="match status" value="1"/>
</dbReference>
<name>A0A382WNU5_9ZZZZ</name>
<evidence type="ECO:0000313" key="2">
    <source>
        <dbReference type="EMBL" id="SVD60035.1"/>
    </source>
</evidence>
<dbReference type="EMBL" id="UINC01161063">
    <property type="protein sequence ID" value="SVD60035.1"/>
    <property type="molecule type" value="Genomic_DNA"/>
</dbReference>
<dbReference type="Gene3D" id="3.30.930.10">
    <property type="entry name" value="Bira Bifunctional Protein, Domain 2"/>
    <property type="match status" value="1"/>
</dbReference>
<protein>
    <recommendedName>
        <fullName evidence="1">BPL/LPL catalytic domain-containing protein</fullName>
    </recommendedName>
</protein>
<accession>A0A382WNU5</accession>
<dbReference type="Pfam" id="PF21948">
    <property type="entry name" value="LplA-B_cat"/>
    <property type="match status" value="1"/>
</dbReference>
<dbReference type="InterPro" id="IPR045864">
    <property type="entry name" value="aa-tRNA-synth_II/BPL/LPL"/>
</dbReference>
<dbReference type="AlphaFoldDB" id="A0A382WNU5"/>
<dbReference type="InterPro" id="IPR050664">
    <property type="entry name" value="Octanoyltrans_LipM/LipL"/>
</dbReference>
<feature type="domain" description="BPL/LPL catalytic" evidence="1">
    <location>
        <begin position="13"/>
        <end position="182"/>
    </location>
</feature>
<feature type="non-terminal residue" evidence="2">
    <location>
        <position position="182"/>
    </location>
</feature>
<dbReference type="PANTHER" id="PTHR43679">
    <property type="entry name" value="OCTANOYLTRANSFERASE LIPM-RELATED"/>
    <property type="match status" value="1"/>
</dbReference>